<accession>A0A329QCG6</accession>
<evidence type="ECO:0000313" key="6">
    <source>
        <dbReference type="Proteomes" id="UP000250462"/>
    </source>
</evidence>
<evidence type="ECO:0000256" key="1">
    <source>
        <dbReference type="ARBA" id="ARBA00023015"/>
    </source>
</evidence>
<dbReference type="EMBL" id="QMIG01000030">
    <property type="protein sequence ID" value="RAW10056.1"/>
    <property type="molecule type" value="Genomic_DNA"/>
</dbReference>
<sequence length="297" mass="33510">MFMISGTRRTGNVRIRALRCPGMRVDQPHTSIRRWPGMRSEYNWLPPDDSVTVTKPFQIGVSFSSHDQLEFELDGRARYLSVPSGAVFATGTQQALWADVSEHTEALEIYPDLDLVRDAVDPGATALVDLDPAIAVRDATVLGLASLVRRSHLHDDGDLEPMHASTLTQRLVHHLAEHYCLPRARRTTRSGRLDRTLVDRLAAFVDDRLAEPLTLDELAAQAALSVYHFARAFKNSTGLAPHEFVTMRRMERAKILLLATRHSVLDIAHMVGFSNINHFRRLFRRYTGFAPSDLRPR</sequence>
<protein>
    <recommendedName>
        <fullName evidence="4">HTH araC/xylS-type domain-containing protein</fullName>
    </recommendedName>
</protein>
<dbReference type="PROSITE" id="PS00041">
    <property type="entry name" value="HTH_ARAC_FAMILY_1"/>
    <property type="match status" value="1"/>
</dbReference>
<dbReference type="AlphaFoldDB" id="A0A329QCG6"/>
<keyword evidence="6" id="KW-1185">Reference proteome</keyword>
<feature type="domain" description="HTH araC/xylS-type" evidence="4">
    <location>
        <begin position="199"/>
        <end position="297"/>
    </location>
</feature>
<organism evidence="5 6">
    <name type="scientific">Phytoactinopolyspora halophila</name>
    <dbReference type="NCBI Taxonomy" id="1981511"/>
    <lineage>
        <taxon>Bacteria</taxon>
        <taxon>Bacillati</taxon>
        <taxon>Actinomycetota</taxon>
        <taxon>Actinomycetes</taxon>
        <taxon>Jiangellales</taxon>
        <taxon>Jiangellaceae</taxon>
        <taxon>Phytoactinopolyspora</taxon>
    </lineage>
</organism>
<evidence type="ECO:0000256" key="3">
    <source>
        <dbReference type="ARBA" id="ARBA00023163"/>
    </source>
</evidence>
<dbReference type="SUPFAM" id="SSF46689">
    <property type="entry name" value="Homeodomain-like"/>
    <property type="match status" value="2"/>
</dbReference>
<evidence type="ECO:0000313" key="5">
    <source>
        <dbReference type="EMBL" id="RAW10056.1"/>
    </source>
</evidence>
<gene>
    <name evidence="5" type="ORF">DPM12_19520</name>
</gene>
<evidence type="ECO:0000259" key="4">
    <source>
        <dbReference type="PROSITE" id="PS01124"/>
    </source>
</evidence>
<dbReference type="InterPro" id="IPR050204">
    <property type="entry name" value="AraC_XylS_family_regulators"/>
</dbReference>
<comment type="caution">
    <text evidence="5">The sequence shown here is derived from an EMBL/GenBank/DDBJ whole genome shotgun (WGS) entry which is preliminary data.</text>
</comment>
<dbReference type="InterPro" id="IPR018062">
    <property type="entry name" value="HTH_AraC-typ_CS"/>
</dbReference>
<dbReference type="InterPro" id="IPR020449">
    <property type="entry name" value="Tscrpt_reg_AraC-type_HTH"/>
</dbReference>
<dbReference type="PANTHER" id="PTHR46796:SF6">
    <property type="entry name" value="ARAC SUBFAMILY"/>
    <property type="match status" value="1"/>
</dbReference>
<dbReference type="Pfam" id="PF12833">
    <property type="entry name" value="HTH_18"/>
    <property type="match status" value="1"/>
</dbReference>
<dbReference type="SMART" id="SM00342">
    <property type="entry name" value="HTH_ARAC"/>
    <property type="match status" value="1"/>
</dbReference>
<dbReference type="PRINTS" id="PR00032">
    <property type="entry name" value="HTHARAC"/>
</dbReference>
<name>A0A329QCG6_9ACTN</name>
<dbReference type="InterPro" id="IPR009057">
    <property type="entry name" value="Homeodomain-like_sf"/>
</dbReference>
<reference evidence="5 6" key="1">
    <citation type="submission" date="2018-06" db="EMBL/GenBank/DDBJ databases">
        <title>Phytoactinopolyspora halophila sp. nov., a novel halophilic actinomycete isolated from a saline soil in China.</title>
        <authorList>
            <person name="Tang S.-K."/>
        </authorList>
    </citation>
    <scope>NUCLEOTIDE SEQUENCE [LARGE SCALE GENOMIC DNA]</scope>
    <source>
        <strain evidence="5 6">YIM 96934</strain>
    </source>
</reference>
<dbReference type="PANTHER" id="PTHR46796">
    <property type="entry name" value="HTH-TYPE TRANSCRIPTIONAL ACTIVATOR RHAS-RELATED"/>
    <property type="match status" value="1"/>
</dbReference>
<dbReference type="InterPro" id="IPR018060">
    <property type="entry name" value="HTH_AraC"/>
</dbReference>
<dbReference type="PROSITE" id="PS01124">
    <property type="entry name" value="HTH_ARAC_FAMILY_2"/>
    <property type="match status" value="1"/>
</dbReference>
<keyword evidence="2" id="KW-0238">DNA-binding</keyword>
<keyword evidence="1" id="KW-0805">Transcription regulation</keyword>
<dbReference type="GO" id="GO:0003700">
    <property type="term" value="F:DNA-binding transcription factor activity"/>
    <property type="evidence" value="ECO:0007669"/>
    <property type="project" value="InterPro"/>
</dbReference>
<evidence type="ECO:0000256" key="2">
    <source>
        <dbReference type="ARBA" id="ARBA00023125"/>
    </source>
</evidence>
<dbReference type="Proteomes" id="UP000250462">
    <property type="component" value="Unassembled WGS sequence"/>
</dbReference>
<proteinExistence type="predicted"/>
<dbReference type="Gene3D" id="1.10.10.60">
    <property type="entry name" value="Homeodomain-like"/>
    <property type="match status" value="2"/>
</dbReference>
<dbReference type="GO" id="GO:0043565">
    <property type="term" value="F:sequence-specific DNA binding"/>
    <property type="evidence" value="ECO:0007669"/>
    <property type="project" value="InterPro"/>
</dbReference>
<keyword evidence="3" id="KW-0804">Transcription</keyword>